<feature type="binding site" evidence="9">
    <location>
        <position position="186"/>
    </location>
    <ligand>
        <name>urate</name>
        <dbReference type="ChEBI" id="CHEBI:17775"/>
    </ligand>
</feature>
<dbReference type="GO" id="GO:0004846">
    <property type="term" value="F:urate oxidase activity"/>
    <property type="evidence" value="ECO:0007669"/>
    <property type="project" value="UniProtKB-EC"/>
</dbReference>
<dbReference type="PROSITE" id="PS00366">
    <property type="entry name" value="URICASE"/>
    <property type="match status" value="1"/>
</dbReference>
<dbReference type="Pfam" id="PF01014">
    <property type="entry name" value="Uricase"/>
    <property type="match status" value="2"/>
</dbReference>
<evidence type="ECO:0000256" key="5">
    <source>
        <dbReference type="ARBA" id="ARBA00023002"/>
    </source>
</evidence>
<comment type="caution">
    <text evidence="11">The sequence shown here is derived from an EMBL/GenBank/DDBJ whole genome shotgun (WGS) entry which is preliminary data.</text>
</comment>
<dbReference type="PANTHER" id="PTHR42874:SF1">
    <property type="entry name" value="URICASE"/>
    <property type="match status" value="1"/>
</dbReference>
<dbReference type="OrthoDB" id="9992118at2759"/>
<feature type="binding site" evidence="9">
    <location>
        <position position="253"/>
    </location>
    <ligand>
        <name>urate</name>
        <dbReference type="ChEBI" id="CHEBI:17775"/>
    </ligand>
</feature>
<evidence type="ECO:0000256" key="1">
    <source>
        <dbReference type="ARBA" id="ARBA00004275"/>
    </source>
</evidence>
<evidence type="ECO:0000256" key="4">
    <source>
        <dbReference type="ARBA" id="ARBA00022631"/>
    </source>
</evidence>
<comment type="catalytic activity">
    <reaction evidence="7 10">
        <text>urate + O2 + H2O = 5-hydroxyisourate + H2O2</text>
        <dbReference type="Rhea" id="RHEA:21368"/>
        <dbReference type="ChEBI" id="CHEBI:15377"/>
        <dbReference type="ChEBI" id="CHEBI:15379"/>
        <dbReference type="ChEBI" id="CHEBI:16240"/>
        <dbReference type="ChEBI" id="CHEBI:17775"/>
        <dbReference type="ChEBI" id="CHEBI:18072"/>
        <dbReference type="EC" id="1.7.3.3"/>
    </reaction>
</comment>
<feature type="binding site" evidence="9">
    <location>
        <position position="279"/>
    </location>
    <ligand>
        <name>5-hydroxyisourate</name>
        <dbReference type="ChEBI" id="CHEBI:18072"/>
    </ligand>
</feature>
<feature type="binding site" evidence="9">
    <location>
        <position position="279"/>
    </location>
    <ligand>
        <name>O2</name>
        <dbReference type="ChEBI" id="CHEBI:15379"/>
    </ligand>
</feature>
<dbReference type="PANTHER" id="PTHR42874">
    <property type="entry name" value="URICASE"/>
    <property type="match status" value="1"/>
</dbReference>
<keyword evidence="4 7" id="KW-0659">Purine metabolism</keyword>
<dbReference type="FunFam" id="3.10.270.10:FF:000001">
    <property type="entry name" value="Uricase"/>
    <property type="match status" value="1"/>
</dbReference>
<dbReference type="Gene3D" id="3.10.270.10">
    <property type="entry name" value="Urate Oxidase"/>
    <property type="match status" value="1"/>
</dbReference>
<feature type="binding site" evidence="9">
    <location>
        <position position="60"/>
    </location>
    <ligand>
        <name>urate</name>
        <dbReference type="ChEBI" id="CHEBI:17775"/>
    </ligand>
</feature>
<feature type="active site" description="Charge relay system" evidence="8">
    <location>
        <position position="14"/>
    </location>
</feature>
<feature type="active site" description="Charge relay system" evidence="8">
    <location>
        <position position="281"/>
    </location>
</feature>
<feature type="binding site" evidence="9">
    <location>
        <position position="253"/>
    </location>
    <ligand>
        <name>5-hydroxyisourate</name>
        <dbReference type="ChEBI" id="CHEBI:18072"/>
    </ligand>
</feature>
<accession>A0A8H5LXN6</accession>
<evidence type="ECO:0000256" key="3">
    <source>
        <dbReference type="ARBA" id="ARBA00009760"/>
    </source>
</evidence>
<feature type="binding site" evidence="9">
    <location>
        <position position="169"/>
    </location>
    <ligand>
        <name>urate</name>
        <dbReference type="ChEBI" id="CHEBI:17775"/>
    </ligand>
</feature>
<proteinExistence type="inferred from homology"/>
<dbReference type="GO" id="GO:0005777">
    <property type="term" value="C:peroxisome"/>
    <property type="evidence" value="ECO:0007669"/>
    <property type="project" value="UniProtKB-SubCell"/>
</dbReference>
<dbReference type="GO" id="GO:0006145">
    <property type="term" value="P:purine nucleobase catabolic process"/>
    <property type="evidence" value="ECO:0007669"/>
    <property type="project" value="TreeGrafter"/>
</dbReference>
<dbReference type="EMBL" id="JAACJN010000106">
    <property type="protein sequence ID" value="KAF5373387.1"/>
    <property type="molecule type" value="Genomic_DNA"/>
</dbReference>
<dbReference type="PRINTS" id="PR00093">
    <property type="entry name" value="URICASE"/>
</dbReference>
<evidence type="ECO:0000256" key="7">
    <source>
        <dbReference type="PIRNR" id="PIRNR000241"/>
    </source>
</evidence>
<dbReference type="InterPro" id="IPR019842">
    <property type="entry name" value="Uricase_CS"/>
</dbReference>
<keyword evidence="5 7" id="KW-0560">Oxidoreductase</keyword>
<keyword evidence="6 7" id="KW-0576">Peroxisome</keyword>
<organism evidence="11 12">
    <name type="scientific">Collybiopsis confluens</name>
    <dbReference type="NCBI Taxonomy" id="2823264"/>
    <lineage>
        <taxon>Eukaryota</taxon>
        <taxon>Fungi</taxon>
        <taxon>Dikarya</taxon>
        <taxon>Basidiomycota</taxon>
        <taxon>Agaricomycotina</taxon>
        <taxon>Agaricomycetes</taxon>
        <taxon>Agaricomycetidae</taxon>
        <taxon>Agaricales</taxon>
        <taxon>Marasmiineae</taxon>
        <taxon>Omphalotaceae</taxon>
        <taxon>Collybiopsis</taxon>
    </lineage>
</organism>
<evidence type="ECO:0000256" key="9">
    <source>
        <dbReference type="PIRSR" id="PIRSR000241-2"/>
    </source>
</evidence>
<feature type="binding site" evidence="9">
    <location>
        <position position="60"/>
    </location>
    <ligand>
        <name>5-hydroxyisourate</name>
        <dbReference type="ChEBI" id="CHEBI:18072"/>
    </ligand>
</feature>
<evidence type="ECO:0000313" key="11">
    <source>
        <dbReference type="EMBL" id="KAF5373387.1"/>
    </source>
</evidence>
<dbReference type="GO" id="GO:0019628">
    <property type="term" value="P:urate catabolic process"/>
    <property type="evidence" value="ECO:0007669"/>
    <property type="project" value="UniProtKB-UniPathway"/>
</dbReference>
<feature type="binding site" evidence="9">
    <location>
        <position position="186"/>
    </location>
    <ligand>
        <name>5-hydroxyisourate</name>
        <dbReference type="ChEBI" id="CHEBI:18072"/>
    </ligand>
</feature>
<evidence type="ECO:0000313" key="12">
    <source>
        <dbReference type="Proteomes" id="UP000518752"/>
    </source>
</evidence>
<dbReference type="NCBIfam" id="TIGR03383">
    <property type="entry name" value="urate_oxi"/>
    <property type="match status" value="1"/>
</dbReference>
<comment type="function">
    <text evidence="7 10">Catalyzes the oxidation of uric acid to 5-hydroxyisourate, which is further processed to form (S)-allantoin.</text>
</comment>
<evidence type="ECO:0000256" key="8">
    <source>
        <dbReference type="PIRSR" id="PIRSR000241-1"/>
    </source>
</evidence>
<comment type="similarity">
    <text evidence="3 7 10">Belongs to the uricase family.</text>
</comment>
<dbReference type="InterPro" id="IPR002042">
    <property type="entry name" value="Uricase"/>
</dbReference>
<gene>
    <name evidence="11" type="ORF">D9757_009764</name>
</gene>
<feature type="active site" description="Charge relay system" evidence="8">
    <location>
        <position position="59"/>
    </location>
</feature>
<dbReference type="UniPathway" id="UPA00394">
    <property type="reaction ID" value="UER00650"/>
</dbReference>
<feature type="binding site" evidence="9">
    <location>
        <position position="59"/>
    </location>
    <ligand>
        <name>urate</name>
        <dbReference type="ChEBI" id="CHEBI:17775"/>
    </ligand>
</feature>
<feature type="binding site" evidence="9">
    <location>
        <position position="279"/>
    </location>
    <ligand>
        <name>urate</name>
        <dbReference type="ChEBI" id="CHEBI:17775"/>
    </ligand>
</feature>
<dbReference type="PIRSF" id="PIRSF000241">
    <property type="entry name" value="Urate_oxidase"/>
    <property type="match status" value="1"/>
</dbReference>
<dbReference type="SUPFAM" id="SSF55620">
    <property type="entry name" value="Tetrahydrobiopterin biosynthesis enzymes-like"/>
    <property type="match status" value="2"/>
</dbReference>
<feature type="binding site" evidence="9">
    <location>
        <position position="169"/>
    </location>
    <ligand>
        <name>5-hydroxyisourate</name>
        <dbReference type="ChEBI" id="CHEBI:18072"/>
    </ligand>
</feature>
<name>A0A8H5LXN6_9AGAR</name>
<protein>
    <recommendedName>
        <fullName evidence="7 10">Uricase</fullName>
        <ecNumber evidence="7 10">1.7.3.3</ecNumber>
    </recommendedName>
    <alternativeName>
        <fullName evidence="7">Urate oxidase</fullName>
    </alternativeName>
</protein>
<comment type="pathway">
    <text evidence="2 7">Purine metabolism; urate degradation; (S)-allantoin from urate: step 1/3.</text>
</comment>
<dbReference type="Proteomes" id="UP000518752">
    <property type="component" value="Unassembled WGS sequence"/>
</dbReference>
<keyword evidence="12" id="KW-1185">Reference proteome</keyword>
<dbReference type="AlphaFoldDB" id="A0A8H5LXN6"/>
<sequence>MPELSYLSSARYGKDAVRVFRVVRDGSTHTVVEYNVKVLLEGDIEISYTEADNSVVVATDSMKNITYYLAKVSPHILVPERFALHLGLHIVSKYAHIHKAFVDIEQLRWSRIFVGKDGKPHPYSFMRDGDEKRIVKAEIDGSAGKHKILGRISGGINDLLVLKSSGSSFTSFIRDEYTLLKEVDDRIFSTSVDLSYTFAPISIPPPKDEKKLDFVAPALDQAEPGSVWDPSVLERARTATLEIFATDESASVQATLYKMGQRIIEENAGVQTVSYELPNKHYIPVDMSYIGLDNLTPAKAEVFQPVAAPSGLITATVSRK</sequence>
<feature type="binding site" evidence="9">
    <location>
        <position position="252"/>
    </location>
    <ligand>
        <name>5-hydroxyisourate</name>
        <dbReference type="ChEBI" id="CHEBI:18072"/>
    </ligand>
</feature>
<reference evidence="11 12" key="1">
    <citation type="journal article" date="2020" name="ISME J.">
        <title>Uncovering the hidden diversity of litter-decomposition mechanisms in mushroom-forming fungi.</title>
        <authorList>
            <person name="Floudas D."/>
            <person name="Bentzer J."/>
            <person name="Ahren D."/>
            <person name="Johansson T."/>
            <person name="Persson P."/>
            <person name="Tunlid A."/>
        </authorList>
    </citation>
    <scope>NUCLEOTIDE SEQUENCE [LARGE SCALE GENOMIC DNA]</scope>
    <source>
        <strain evidence="11 12">CBS 406.79</strain>
    </source>
</reference>
<evidence type="ECO:0000256" key="2">
    <source>
        <dbReference type="ARBA" id="ARBA00004831"/>
    </source>
</evidence>
<evidence type="ECO:0000256" key="10">
    <source>
        <dbReference type="RuleBase" id="RU004455"/>
    </source>
</evidence>
<evidence type="ECO:0000256" key="6">
    <source>
        <dbReference type="ARBA" id="ARBA00023140"/>
    </source>
</evidence>
<dbReference type="EC" id="1.7.3.3" evidence="7 10"/>
<feature type="binding site" evidence="9">
    <location>
        <position position="252"/>
    </location>
    <ligand>
        <name>urate</name>
        <dbReference type="ChEBI" id="CHEBI:17775"/>
    </ligand>
</feature>
<comment type="subcellular location">
    <subcellularLocation>
        <location evidence="1 7">Peroxisome</location>
    </subcellularLocation>
</comment>